<dbReference type="EMBL" id="GBXM01032997">
    <property type="protein sequence ID" value="JAH75580.1"/>
    <property type="molecule type" value="Transcribed_RNA"/>
</dbReference>
<protein>
    <submittedName>
        <fullName evidence="1">Uncharacterized protein</fullName>
    </submittedName>
</protein>
<name>A0A0E9VDP1_ANGAN</name>
<dbReference type="AlphaFoldDB" id="A0A0E9VDP1"/>
<sequence>MLSCLDRRVRFFYWTLAIWIGHGIIHF</sequence>
<accession>A0A0E9VDP1</accession>
<evidence type="ECO:0000313" key="1">
    <source>
        <dbReference type="EMBL" id="JAH75580.1"/>
    </source>
</evidence>
<reference evidence="1" key="1">
    <citation type="submission" date="2014-11" db="EMBL/GenBank/DDBJ databases">
        <authorList>
            <person name="Amaro Gonzalez C."/>
        </authorList>
    </citation>
    <scope>NUCLEOTIDE SEQUENCE</scope>
</reference>
<reference evidence="1" key="2">
    <citation type="journal article" date="2015" name="Fish Shellfish Immunol.">
        <title>Early steps in the European eel (Anguilla anguilla)-Vibrio vulnificus interaction in the gills: Role of the RtxA13 toxin.</title>
        <authorList>
            <person name="Callol A."/>
            <person name="Pajuelo D."/>
            <person name="Ebbesson L."/>
            <person name="Teles M."/>
            <person name="MacKenzie S."/>
            <person name="Amaro C."/>
        </authorList>
    </citation>
    <scope>NUCLEOTIDE SEQUENCE</scope>
</reference>
<organism evidence="1">
    <name type="scientific">Anguilla anguilla</name>
    <name type="common">European freshwater eel</name>
    <name type="synonym">Muraena anguilla</name>
    <dbReference type="NCBI Taxonomy" id="7936"/>
    <lineage>
        <taxon>Eukaryota</taxon>
        <taxon>Metazoa</taxon>
        <taxon>Chordata</taxon>
        <taxon>Craniata</taxon>
        <taxon>Vertebrata</taxon>
        <taxon>Euteleostomi</taxon>
        <taxon>Actinopterygii</taxon>
        <taxon>Neopterygii</taxon>
        <taxon>Teleostei</taxon>
        <taxon>Anguilliformes</taxon>
        <taxon>Anguillidae</taxon>
        <taxon>Anguilla</taxon>
    </lineage>
</organism>
<proteinExistence type="predicted"/>